<proteinExistence type="predicted"/>
<accession>A0A285NQK6</accession>
<reference evidence="2" key="1">
    <citation type="submission" date="2017-09" db="EMBL/GenBank/DDBJ databases">
        <authorList>
            <person name="Varghese N."/>
            <person name="Submissions S."/>
        </authorList>
    </citation>
    <scope>NUCLEOTIDE SEQUENCE [LARGE SCALE GENOMIC DNA]</scope>
    <source>
        <strain evidence="2">CGMCC 1.8913</strain>
    </source>
</reference>
<dbReference type="EMBL" id="OBEK01000002">
    <property type="protein sequence ID" value="SNZ09911.1"/>
    <property type="molecule type" value="Genomic_DNA"/>
</dbReference>
<dbReference type="RefSeq" id="WP_097040646.1">
    <property type="nucleotide sequence ID" value="NZ_OBEK01000002.1"/>
</dbReference>
<dbReference type="AlphaFoldDB" id="A0A285NQK6"/>
<keyword evidence="2" id="KW-1185">Reference proteome</keyword>
<dbReference type="OrthoDB" id="2587776at2"/>
<name>A0A285NQK6_9BACI</name>
<dbReference type="Proteomes" id="UP000219356">
    <property type="component" value="Unassembled WGS sequence"/>
</dbReference>
<evidence type="ECO:0000313" key="1">
    <source>
        <dbReference type="EMBL" id="SNZ09911.1"/>
    </source>
</evidence>
<organism evidence="1 2">
    <name type="scientific">Terribacillus aidingensis</name>
    <dbReference type="NCBI Taxonomy" id="586416"/>
    <lineage>
        <taxon>Bacteria</taxon>
        <taxon>Bacillati</taxon>
        <taxon>Bacillota</taxon>
        <taxon>Bacilli</taxon>
        <taxon>Bacillales</taxon>
        <taxon>Bacillaceae</taxon>
        <taxon>Terribacillus</taxon>
    </lineage>
</organism>
<gene>
    <name evidence="1" type="ORF">SAMN05421503_1414</name>
</gene>
<evidence type="ECO:0000313" key="2">
    <source>
        <dbReference type="Proteomes" id="UP000219356"/>
    </source>
</evidence>
<protein>
    <submittedName>
        <fullName evidence="1">Uncharacterized protein</fullName>
    </submittedName>
</protein>
<sequence length="263" mass="30676">MDNSLDRYQDPIIARKRTQYIDITGETHSVRGGRVQLTEIPSKRERVVVKGNNRVWKEVQSIRLEPDYFRVDYVNGVVYFHEDNENKSFSFDYKGTGAYYFPASRIWVKEENGEVTETLDTLTTRAEEQADRAEVGANKAHDMAVYAQELTSDFETMVRETKKDYKQAVNTYSEIVTTYPNPEIGWVVTAIDTGRRYRYDGFEWVFLDVVQFDKLDVFVSPIAPVNVNLVWIRKDVKEPYLTRITKSSTPPEDKRLIWLESIN</sequence>